<keyword evidence="3" id="KW-1185">Reference proteome</keyword>
<dbReference type="EMBL" id="JBBMES010000002">
    <property type="protein sequence ID" value="MEQ2534115.1"/>
    <property type="molecule type" value="Genomic_DNA"/>
</dbReference>
<keyword evidence="1" id="KW-0175">Coiled coil</keyword>
<comment type="caution">
    <text evidence="2">The sequence shown here is derived from an EMBL/GenBank/DDBJ whole genome shotgun (WGS) entry which is preliminary data.</text>
</comment>
<evidence type="ECO:0000313" key="3">
    <source>
        <dbReference type="Proteomes" id="UP001480973"/>
    </source>
</evidence>
<evidence type="ECO:0000313" key="2">
    <source>
        <dbReference type="EMBL" id="MEQ2534115.1"/>
    </source>
</evidence>
<evidence type="ECO:0000256" key="1">
    <source>
        <dbReference type="SAM" id="Coils"/>
    </source>
</evidence>
<proteinExistence type="predicted"/>
<name>A0ABV1GKW2_9FIRM</name>
<gene>
    <name evidence="2" type="ORF">WMO38_03195</name>
</gene>
<organism evidence="2 3">
    <name type="scientific">Lachnospira intestinalis</name>
    <dbReference type="NCBI Taxonomy" id="3133158"/>
    <lineage>
        <taxon>Bacteria</taxon>
        <taxon>Bacillati</taxon>
        <taxon>Bacillota</taxon>
        <taxon>Clostridia</taxon>
        <taxon>Lachnospirales</taxon>
        <taxon>Lachnospiraceae</taxon>
        <taxon>Lachnospira</taxon>
    </lineage>
</organism>
<feature type="coiled-coil region" evidence="1">
    <location>
        <begin position="7"/>
        <end position="67"/>
    </location>
</feature>
<accession>A0ABV1GKW2</accession>
<reference evidence="2 3" key="1">
    <citation type="submission" date="2024-03" db="EMBL/GenBank/DDBJ databases">
        <title>Human intestinal bacterial collection.</title>
        <authorList>
            <person name="Pauvert C."/>
            <person name="Hitch T.C.A."/>
            <person name="Clavel T."/>
        </authorList>
    </citation>
    <scope>NUCLEOTIDE SEQUENCE [LARGE SCALE GENOMIC DNA]</scope>
    <source>
        <strain evidence="2 3">CLA-JM-H10</strain>
    </source>
</reference>
<protein>
    <submittedName>
        <fullName evidence="2">Uncharacterized protein</fullName>
    </submittedName>
</protein>
<sequence>MLKSGKYEELQTQIDILDIKINNTKGNISEILLKYGYKNAKEFYTELFKAREEKTRYEEDYKDWLEQCINKQFDASNCNSIFNKKEMRSNDISR</sequence>
<dbReference type="Proteomes" id="UP001480973">
    <property type="component" value="Unassembled WGS sequence"/>
</dbReference>